<dbReference type="Pfam" id="PF07505">
    <property type="entry name" value="DUF5131"/>
    <property type="match status" value="1"/>
</dbReference>
<name>A0A450WS38_9GAMM</name>
<protein>
    <submittedName>
        <fullName evidence="1">Phage protein Gp37/Gp68</fullName>
    </submittedName>
</protein>
<proteinExistence type="predicted"/>
<gene>
    <name evidence="1" type="ORF">BECKLPF1236B_GA0070989_11884</name>
</gene>
<dbReference type="InterPro" id="IPR011101">
    <property type="entry name" value="DUF5131"/>
</dbReference>
<reference evidence="1" key="1">
    <citation type="submission" date="2019-02" db="EMBL/GenBank/DDBJ databases">
        <authorList>
            <person name="Gruber-Vodicka R. H."/>
            <person name="Seah K. B. B."/>
        </authorList>
    </citation>
    <scope>NUCLEOTIDE SEQUENCE</scope>
    <source>
        <strain evidence="1">BECK_S313</strain>
    </source>
</reference>
<accession>A0A450WS38</accession>
<sequence length="54" mass="6179">MATASRIEWMEHTWNPTMGCTKISPGCRHCYAEAMAQRLQAMRDPGYDNGFRLS</sequence>
<dbReference type="AlphaFoldDB" id="A0A450WS38"/>
<organism evidence="1">
    <name type="scientific">Candidatus Kentrum sp. LPFa</name>
    <dbReference type="NCBI Taxonomy" id="2126335"/>
    <lineage>
        <taxon>Bacteria</taxon>
        <taxon>Pseudomonadati</taxon>
        <taxon>Pseudomonadota</taxon>
        <taxon>Gammaproteobacteria</taxon>
        <taxon>Candidatus Kentrum</taxon>
    </lineage>
</organism>
<evidence type="ECO:0000313" key="1">
    <source>
        <dbReference type="EMBL" id="VFK19847.1"/>
    </source>
</evidence>
<dbReference type="EMBL" id="CAADFK010000188">
    <property type="protein sequence ID" value="VFK19847.1"/>
    <property type="molecule type" value="Genomic_DNA"/>
</dbReference>